<proteinExistence type="predicted"/>
<evidence type="ECO:0000313" key="2">
    <source>
        <dbReference type="Proteomes" id="UP000094578"/>
    </source>
</evidence>
<dbReference type="STRING" id="1886670.PTI45_03384"/>
<name>A0A1E3L0D1_9BACL</name>
<reference evidence="1 2" key="1">
    <citation type="submission" date="2016-08" db="EMBL/GenBank/DDBJ databases">
        <title>Genome sequencing of Paenibacillus sp. TI45-13ar, isolated from Korean traditional nuruk.</title>
        <authorList>
            <person name="Kim S.-J."/>
        </authorList>
    </citation>
    <scope>NUCLEOTIDE SEQUENCE [LARGE SCALE GENOMIC DNA]</scope>
    <source>
        <strain evidence="1 2">TI45-13ar</strain>
    </source>
</reference>
<gene>
    <name evidence="1" type="ORF">PTI45_03384</name>
</gene>
<sequence>MDQTIKLALAKILGEIYRIQKRLPEDTCNVNDSTIFGLLNGMENVIDAQLGNLEVISNRQIEHVSNILNRYHLDQNELNNFTGFYEIEYELEAGGVDRMTAIQIITMFNAENRFTEVIQRMDTSGSPGECRRFNIPSYDC</sequence>
<dbReference type="RefSeq" id="WP_069328769.1">
    <property type="nucleotide sequence ID" value="NZ_MDER01000064.1"/>
</dbReference>
<accession>A0A1E3L0D1</accession>
<organism evidence="1 2">
    <name type="scientific">Paenibacillus nuruki</name>
    <dbReference type="NCBI Taxonomy" id="1886670"/>
    <lineage>
        <taxon>Bacteria</taxon>
        <taxon>Bacillati</taxon>
        <taxon>Bacillota</taxon>
        <taxon>Bacilli</taxon>
        <taxon>Bacillales</taxon>
        <taxon>Paenibacillaceae</taxon>
        <taxon>Paenibacillus</taxon>
    </lineage>
</organism>
<dbReference type="AlphaFoldDB" id="A0A1E3L0D1"/>
<dbReference type="Proteomes" id="UP000094578">
    <property type="component" value="Unassembled WGS sequence"/>
</dbReference>
<evidence type="ECO:0000313" key="1">
    <source>
        <dbReference type="EMBL" id="ODP27259.1"/>
    </source>
</evidence>
<dbReference type="EMBL" id="MDER01000064">
    <property type="protein sequence ID" value="ODP27259.1"/>
    <property type="molecule type" value="Genomic_DNA"/>
</dbReference>
<keyword evidence="2" id="KW-1185">Reference proteome</keyword>
<protein>
    <submittedName>
        <fullName evidence="1">Uncharacterized protein</fullName>
    </submittedName>
</protein>
<comment type="caution">
    <text evidence="1">The sequence shown here is derived from an EMBL/GenBank/DDBJ whole genome shotgun (WGS) entry which is preliminary data.</text>
</comment>